<reference evidence="1 2" key="1">
    <citation type="submission" date="2020-04" db="EMBL/GenBank/DDBJ databases">
        <authorList>
            <person name="Zhang R."/>
            <person name="Schippers A."/>
        </authorList>
    </citation>
    <scope>NUCLEOTIDE SEQUENCE [LARGE SCALE GENOMIC DNA]</scope>
    <source>
        <strain evidence="1 2">DSM 109850</strain>
    </source>
</reference>
<dbReference type="AlphaFoldDB" id="A0A7Y0Q237"/>
<dbReference type="EMBL" id="JABBVZ010000001">
    <property type="protein sequence ID" value="NMP20764.1"/>
    <property type="molecule type" value="Genomic_DNA"/>
</dbReference>
<proteinExistence type="predicted"/>
<keyword evidence="2" id="KW-1185">Reference proteome</keyword>
<accession>A0A7Y0Q237</accession>
<protein>
    <submittedName>
        <fullName evidence="1">Uncharacterized protein</fullName>
    </submittedName>
</protein>
<organism evidence="1 2">
    <name type="scientific">Sulfobacillus harzensis</name>
    <dbReference type="NCBI Taxonomy" id="2729629"/>
    <lineage>
        <taxon>Bacteria</taxon>
        <taxon>Bacillati</taxon>
        <taxon>Bacillota</taxon>
        <taxon>Clostridia</taxon>
        <taxon>Eubacteriales</taxon>
        <taxon>Clostridiales Family XVII. Incertae Sedis</taxon>
        <taxon>Sulfobacillus</taxon>
    </lineage>
</organism>
<dbReference type="Proteomes" id="UP000533476">
    <property type="component" value="Unassembled WGS sequence"/>
</dbReference>
<sequence>MPQKYVRPPYGQRLSTFLLGLRPGQDKSLVMDARVPRGGINSRDLFGAEGTGTTDATVGTTTAISHNLGVVPKTSEIMITPTSDGVVYLDTANPPTATTFNVLGSAASLTFAWQIVTSLDHPSQEMV</sequence>
<evidence type="ECO:0000313" key="2">
    <source>
        <dbReference type="Proteomes" id="UP000533476"/>
    </source>
</evidence>
<evidence type="ECO:0000313" key="1">
    <source>
        <dbReference type="EMBL" id="NMP20764.1"/>
    </source>
</evidence>
<gene>
    <name evidence="1" type="ORF">HIJ39_00105</name>
</gene>
<comment type="caution">
    <text evidence="1">The sequence shown here is derived from an EMBL/GenBank/DDBJ whole genome shotgun (WGS) entry which is preliminary data.</text>
</comment>
<name>A0A7Y0Q237_9FIRM</name>
<dbReference type="RefSeq" id="WP_169095437.1">
    <property type="nucleotide sequence ID" value="NZ_JABBVZ010000001.1"/>
</dbReference>